<name>A0A6L2J5E7_TANCI</name>
<protein>
    <recommendedName>
        <fullName evidence="3">Integrase catalytic domain-containing protein</fullName>
    </recommendedName>
</protein>
<dbReference type="InterPro" id="IPR013103">
    <property type="entry name" value="RVT_2"/>
</dbReference>
<proteinExistence type="predicted"/>
<keyword evidence="1" id="KW-0175">Coiled coil</keyword>
<dbReference type="PANTHER" id="PTHR11439:SF509">
    <property type="entry name" value="RNA-DIRECTED DNA POLYMERASE"/>
    <property type="match status" value="1"/>
</dbReference>
<dbReference type="EMBL" id="BKCJ010000284">
    <property type="protein sequence ID" value="GEU31767.1"/>
    <property type="molecule type" value="Genomic_DNA"/>
</dbReference>
<dbReference type="PROSITE" id="PS50994">
    <property type="entry name" value="INTEGRASE"/>
    <property type="match status" value="1"/>
</dbReference>
<comment type="caution">
    <text evidence="4">The sequence shown here is derived from an EMBL/GenBank/DDBJ whole genome shotgun (WGS) entry which is preliminary data.</text>
</comment>
<sequence>MGKVSNDDHYNVCALESVHPKQSKPVNDTYPIEQDAQNVIIDSLDMSYDREEIDQNDDDNDLDKERELLASLIEKLKCKIDESKNRNKFLETSNKYFEIQDLKAQFQDKGIVTSELKKLIEKLKGKSVDTKFEKSSAIRQPNAFKSQRPSVLGKPTTFSNSFTLPPNKKSILKNTNVLAPGMYKIHTDHNQTRTSQLPQDSKKTNKRVSFSTGVILTTNVIRPQLKSNPQRDRVMHNNSQGKKQKVDDQRRSVKLSKNKTSVTACNDSLNAKTLNVKYVSAMCDKCMLIDKHAMCVLNSIAKPIKRTVASESNKKPRNFTRKLYKHVSKTCSWWYSKFTPSGYKWKPKSRKENVNPNLVEIVLFIIDFGCSKHMTGNLKLLINFVEKFLGTVKFGNDQIAFILGYGDLVQGAVTIKRVYYVEGRNHNLFSIDQFCDADLETLHAYFAAEGILHQMSVARTPEQNGVVERQNQTLVGAARTMPSAAKVPLFFLAEAIATVCFTQNRSLVIPCHEKTPYHIINDRKPSVKFFHIFGSICYIVKDGENLDKMKEKGDECIFVGYSTKLRAYRVFNKRTRVIMKSIHVNFDELPQMASDQLNSDPAPECQSMALNHDSLSPEEVYVNQPDGFVDPYHLDKVYRLKKALYGLKQAPRACIGTPMATKHLDADLSGTPVDQTKYYSKIGALMYLTASRPDIMHATCYCARYQVQPTKKHLTAVKRIFRYLKDTILMGLWYLKDTGFELTAFSDSDHAGCLDSRKSTSGEAEYVSLSAAIAISCNPVQHSRTKHIDVRYDFIKEKVKKGIIELFFVGTEYQLADKFTKALPVERFKYLVR</sequence>
<reference evidence="4" key="1">
    <citation type="journal article" date="2019" name="Sci. Rep.">
        <title>Draft genome of Tanacetum cinerariifolium, the natural source of mosquito coil.</title>
        <authorList>
            <person name="Yamashiro T."/>
            <person name="Shiraishi A."/>
            <person name="Satake H."/>
            <person name="Nakayama K."/>
        </authorList>
    </citation>
    <scope>NUCLEOTIDE SEQUENCE</scope>
</reference>
<dbReference type="Pfam" id="PF25597">
    <property type="entry name" value="SH3_retrovirus"/>
    <property type="match status" value="1"/>
</dbReference>
<evidence type="ECO:0000313" key="4">
    <source>
        <dbReference type="EMBL" id="GEU31767.1"/>
    </source>
</evidence>
<dbReference type="GO" id="GO:0015074">
    <property type="term" value="P:DNA integration"/>
    <property type="evidence" value="ECO:0007669"/>
    <property type="project" value="InterPro"/>
</dbReference>
<dbReference type="CDD" id="cd09272">
    <property type="entry name" value="RNase_HI_RT_Ty1"/>
    <property type="match status" value="1"/>
</dbReference>
<dbReference type="InterPro" id="IPR036397">
    <property type="entry name" value="RNaseH_sf"/>
</dbReference>
<dbReference type="InterPro" id="IPR054722">
    <property type="entry name" value="PolX-like_BBD"/>
</dbReference>
<dbReference type="SUPFAM" id="SSF53098">
    <property type="entry name" value="Ribonuclease H-like"/>
    <property type="match status" value="1"/>
</dbReference>
<dbReference type="Pfam" id="PF07727">
    <property type="entry name" value="RVT_2"/>
    <property type="match status" value="1"/>
</dbReference>
<dbReference type="InterPro" id="IPR057670">
    <property type="entry name" value="SH3_retrovirus"/>
</dbReference>
<dbReference type="InterPro" id="IPR001584">
    <property type="entry name" value="Integrase_cat-core"/>
</dbReference>
<feature type="domain" description="Integrase catalytic" evidence="3">
    <location>
        <begin position="352"/>
        <end position="524"/>
    </location>
</feature>
<evidence type="ECO:0000256" key="1">
    <source>
        <dbReference type="SAM" id="Coils"/>
    </source>
</evidence>
<organism evidence="4">
    <name type="scientific">Tanacetum cinerariifolium</name>
    <name type="common">Dalmatian daisy</name>
    <name type="synonym">Chrysanthemum cinerariifolium</name>
    <dbReference type="NCBI Taxonomy" id="118510"/>
    <lineage>
        <taxon>Eukaryota</taxon>
        <taxon>Viridiplantae</taxon>
        <taxon>Streptophyta</taxon>
        <taxon>Embryophyta</taxon>
        <taxon>Tracheophyta</taxon>
        <taxon>Spermatophyta</taxon>
        <taxon>Magnoliopsida</taxon>
        <taxon>eudicotyledons</taxon>
        <taxon>Gunneridae</taxon>
        <taxon>Pentapetalae</taxon>
        <taxon>asterids</taxon>
        <taxon>campanulids</taxon>
        <taxon>Asterales</taxon>
        <taxon>Asteraceae</taxon>
        <taxon>Asteroideae</taxon>
        <taxon>Anthemideae</taxon>
        <taxon>Anthemidinae</taxon>
        <taxon>Tanacetum</taxon>
    </lineage>
</organism>
<gene>
    <name evidence="4" type="ORF">Tci_003745</name>
</gene>
<accession>A0A6L2J5E7</accession>
<feature type="region of interest" description="Disordered" evidence="2">
    <location>
        <begin position="223"/>
        <end position="255"/>
    </location>
</feature>
<dbReference type="AlphaFoldDB" id="A0A6L2J5E7"/>
<dbReference type="InterPro" id="IPR012337">
    <property type="entry name" value="RNaseH-like_sf"/>
</dbReference>
<dbReference type="GO" id="GO:0003676">
    <property type="term" value="F:nucleic acid binding"/>
    <property type="evidence" value="ECO:0007669"/>
    <property type="project" value="InterPro"/>
</dbReference>
<feature type="region of interest" description="Disordered" evidence="2">
    <location>
        <begin position="139"/>
        <end position="165"/>
    </location>
</feature>
<dbReference type="Pfam" id="PF22936">
    <property type="entry name" value="Pol_BBD"/>
    <property type="match status" value="1"/>
</dbReference>
<evidence type="ECO:0000259" key="3">
    <source>
        <dbReference type="PROSITE" id="PS50994"/>
    </source>
</evidence>
<evidence type="ECO:0000256" key="2">
    <source>
        <dbReference type="SAM" id="MobiDB-lite"/>
    </source>
</evidence>
<feature type="coiled-coil region" evidence="1">
    <location>
        <begin position="62"/>
        <end position="93"/>
    </location>
</feature>
<dbReference type="Gene3D" id="3.30.420.10">
    <property type="entry name" value="Ribonuclease H-like superfamily/Ribonuclease H"/>
    <property type="match status" value="1"/>
</dbReference>
<dbReference type="PANTHER" id="PTHR11439">
    <property type="entry name" value="GAG-POL-RELATED RETROTRANSPOSON"/>
    <property type="match status" value="1"/>
</dbReference>
<feature type="compositionally biased region" description="Polar residues" evidence="2">
    <location>
        <begin position="139"/>
        <end position="149"/>
    </location>
</feature>